<gene>
    <name evidence="1" type="ORF">ACFQHW_02125</name>
</gene>
<organism evidence="1 2">
    <name type="scientific">Lapidilactobacillus achengensis</name>
    <dbReference type="NCBI Taxonomy" id="2486000"/>
    <lineage>
        <taxon>Bacteria</taxon>
        <taxon>Bacillati</taxon>
        <taxon>Bacillota</taxon>
        <taxon>Bacilli</taxon>
        <taxon>Lactobacillales</taxon>
        <taxon>Lactobacillaceae</taxon>
        <taxon>Lapidilactobacillus</taxon>
    </lineage>
</organism>
<dbReference type="Proteomes" id="UP001596310">
    <property type="component" value="Unassembled WGS sequence"/>
</dbReference>
<dbReference type="RefSeq" id="WP_125602097.1">
    <property type="nucleotide sequence ID" value="NZ_JBHSSM010000005.1"/>
</dbReference>
<keyword evidence="2" id="KW-1185">Reference proteome</keyword>
<evidence type="ECO:0000313" key="1">
    <source>
        <dbReference type="EMBL" id="MFC6314366.1"/>
    </source>
</evidence>
<accession>A0ABW1UKW7</accession>
<reference evidence="2" key="1">
    <citation type="journal article" date="2019" name="Int. J. Syst. Evol. Microbiol.">
        <title>The Global Catalogue of Microorganisms (GCM) 10K type strain sequencing project: providing services to taxonomists for standard genome sequencing and annotation.</title>
        <authorList>
            <consortium name="The Broad Institute Genomics Platform"/>
            <consortium name="The Broad Institute Genome Sequencing Center for Infectious Disease"/>
            <person name="Wu L."/>
            <person name="Ma J."/>
        </authorList>
    </citation>
    <scope>NUCLEOTIDE SEQUENCE [LARGE SCALE GENOMIC DNA]</scope>
    <source>
        <strain evidence="2">CCM 8897</strain>
    </source>
</reference>
<name>A0ABW1UKW7_9LACO</name>
<evidence type="ECO:0000313" key="2">
    <source>
        <dbReference type="Proteomes" id="UP001596310"/>
    </source>
</evidence>
<protein>
    <submittedName>
        <fullName evidence="1">Uncharacterized protein</fullName>
    </submittedName>
</protein>
<dbReference type="EMBL" id="JBHSSM010000005">
    <property type="protein sequence ID" value="MFC6314366.1"/>
    <property type="molecule type" value="Genomic_DNA"/>
</dbReference>
<proteinExistence type="predicted"/>
<comment type="caution">
    <text evidence="1">The sequence shown here is derived from an EMBL/GenBank/DDBJ whole genome shotgun (WGS) entry which is preliminary data.</text>
</comment>
<sequence>MAVEQGGQKIMDEIVDKWDVGGLSLLTLDKYTPSVTLKDYKKVEIDGIVYQPETVYDLPNTIAIPMVKADLVGKSVKYL</sequence>